<evidence type="ECO:0000313" key="4">
    <source>
        <dbReference type="EMBL" id="CAF9906972.1"/>
    </source>
</evidence>
<dbReference type="Gene3D" id="3.30.559.30">
    <property type="entry name" value="Nonribosomal peptide synthetase, condensation domain"/>
    <property type="match status" value="1"/>
</dbReference>
<name>A0A8H3EJL0_9LECA</name>
<dbReference type="AlphaFoldDB" id="A0A8H3EJL0"/>
<feature type="region of interest" description="Disordered" evidence="3">
    <location>
        <begin position="1"/>
        <end position="22"/>
    </location>
</feature>
<dbReference type="SUPFAM" id="SSF56801">
    <property type="entry name" value="Acetyl-CoA synthetase-like"/>
    <property type="match status" value="1"/>
</dbReference>
<sequence>MSAHTTGYAGNDPGFTEPREQSFASTERQLILEVVPGRCQLQIILASAWAVLLAAFSEENDVTVDFLNPNTTSEIALIHLHLGAEQSIKDVQGELQRRLHRGLNGSKAETLTGTQKNPKKRPILPKTIIASEMDDGVRFLKSDYVMAITCQASTSNDRSLVLRGNYNSRELDDRDSQNVLDRIGNLITQFGAGRDQKVEDFNLMCTADKEQLGVWNNLMTPSFNVCVQDLIELQSRRCPSNEAVCAWDGSFTYEELDRRATVLAEELVARGVSLGSYVPLMFEKSKWHIVSLLAVRNKSSVYPINLRI</sequence>
<reference evidence="4" key="1">
    <citation type="submission" date="2021-03" db="EMBL/GenBank/DDBJ databases">
        <authorList>
            <person name="Tagirdzhanova G."/>
        </authorList>
    </citation>
    <scope>NUCLEOTIDE SEQUENCE</scope>
</reference>
<accession>A0A8H3EJL0</accession>
<organism evidence="4 5">
    <name type="scientific">Imshaugia aleurites</name>
    <dbReference type="NCBI Taxonomy" id="172621"/>
    <lineage>
        <taxon>Eukaryota</taxon>
        <taxon>Fungi</taxon>
        <taxon>Dikarya</taxon>
        <taxon>Ascomycota</taxon>
        <taxon>Pezizomycotina</taxon>
        <taxon>Lecanoromycetes</taxon>
        <taxon>OSLEUM clade</taxon>
        <taxon>Lecanoromycetidae</taxon>
        <taxon>Lecanorales</taxon>
        <taxon>Lecanorineae</taxon>
        <taxon>Parmeliaceae</taxon>
        <taxon>Imshaugia</taxon>
    </lineage>
</organism>
<dbReference type="PANTHER" id="PTHR45527">
    <property type="entry name" value="NONRIBOSOMAL PEPTIDE SYNTHETASE"/>
    <property type="match status" value="1"/>
</dbReference>
<protein>
    <recommendedName>
        <fullName evidence="6">AMP-dependent synthetase/ligase domain-containing protein</fullName>
    </recommendedName>
</protein>
<evidence type="ECO:0008006" key="6">
    <source>
        <dbReference type="Google" id="ProtNLM"/>
    </source>
</evidence>
<keyword evidence="5" id="KW-1185">Reference proteome</keyword>
<dbReference type="Gene3D" id="3.40.50.12780">
    <property type="entry name" value="N-terminal domain of ligase-like"/>
    <property type="match status" value="1"/>
</dbReference>
<keyword evidence="2" id="KW-0597">Phosphoprotein</keyword>
<dbReference type="SUPFAM" id="SSF52777">
    <property type="entry name" value="CoA-dependent acyltransferases"/>
    <property type="match status" value="1"/>
</dbReference>
<proteinExistence type="predicted"/>
<keyword evidence="1" id="KW-0596">Phosphopantetheine</keyword>
<gene>
    <name evidence="4" type="ORF">IMSHALPRED_005407</name>
</gene>
<dbReference type="Proteomes" id="UP000664534">
    <property type="component" value="Unassembled WGS sequence"/>
</dbReference>
<dbReference type="OrthoDB" id="416786at2759"/>
<dbReference type="GO" id="GO:0044550">
    <property type="term" value="P:secondary metabolite biosynthetic process"/>
    <property type="evidence" value="ECO:0007669"/>
    <property type="project" value="TreeGrafter"/>
</dbReference>
<evidence type="ECO:0000313" key="5">
    <source>
        <dbReference type="Proteomes" id="UP000664534"/>
    </source>
</evidence>
<evidence type="ECO:0000256" key="3">
    <source>
        <dbReference type="SAM" id="MobiDB-lite"/>
    </source>
</evidence>
<comment type="caution">
    <text evidence="4">The sequence shown here is derived from an EMBL/GenBank/DDBJ whole genome shotgun (WGS) entry which is preliminary data.</text>
</comment>
<dbReference type="GO" id="GO:0005737">
    <property type="term" value="C:cytoplasm"/>
    <property type="evidence" value="ECO:0007669"/>
    <property type="project" value="TreeGrafter"/>
</dbReference>
<dbReference type="GO" id="GO:0043041">
    <property type="term" value="P:amino acid activation for nonribosomal peptide biosynthetic process"/>
    <property type="evidence" value="ECO:0007669"/>
    <property type="project" value="TreeGrafter"/>
</dbReference>
<dbReference type="PANTHER" id="PTHR45527:SF1">
    <property type="entry name" value="FATTY ACID SYNTHASE"/>
    <property type="match status" value="1"/>
</dbReference>
<evidence type="ECO:0000256" key="2">
    <source>
        <dbReference type="ARBA" id="ARBA00022553"/>
    </source>
</evidence>
<dbReference type="GO" id="GO:0031177">
    <property type="term" value="F:phosphopantetheine binding"/>
    <property type="evidence" value="ECO:0007669"/>
    <property type="project" value="TreeGrafter"/>
</dbReference>
<evidence type="ECO:0000256" key="1">
    <source>
        <dbReference type="ARBA" id="ARBA00022450"/>
    </source>
</evidence>
<dbReference type="InterPro" id="IPR042099">
    <property type="entry name" value="ANL_N_sf"/>
</dbReference>
<dbReference type="EMBL" id="CAJPDT010000003">
    <property type="protein sequence ID" value="CAF9906972.1"/>
    <property type="molecule type" value="Genomic_DNA"/>
</dbReference>